<evidence type="ECO:0000259" key="4">
    <source>
        <dbReference type="PROSITE" id="PS50222"/>
    </source>
</evidence>
<dbReference type="AlphaFoldDB" id="A0A813K6R2"/>
<evidence type="ECO:0000313" key="6">
    <source>
        <dbReference type="Proteomes" id="UP000626109"/>
    </source>
</evidence>
<dbReference type="GO" id="GO:0016020">
    <property type="term" value="C:membrane"/>
    <property type="evidence" value="ECO:0007669"/>
    <property type="project" value="TreeGrafter"/>
</dbReference>
<dbReference type="InterPro" id="IPR027443">
    <property type="entry name" value="IPNS-like_sf"/>
</dbReference>
<dbReference type="EMBL" id="CAJNNW010027683">
    <property type="protein sequence ID" value="CAE8692661.1"/>
    <property type="molecule type" value="Genomic_DNA"/>
</dbReference>
<dbReference type="Gene3D" id="2.60.120.330">
    <property type="entry name" value="B-lactam Antibiotic, Isopenicillin N Synthase, Chain"/>
    <property type="match status" value="1"/>
</dbReference>
<comment type="caution">
    <text evidence="5">The sequence shown here is derived from an EMBL/GenBank/DDBJ whole genome shotgun (WGS) entry which is preliminary data.</text>
</comment>
<dbReference type="GO" id="GO:0005509">
    <property type="term" value="F:calcium ion binding"/>
    <property type="evidence" value="ECO:0007669"/>
    <property type="project" value="InterPro"/>
</dbReference>
<sequence length="543" mass="60928">MFDLVDYEGSGIIEIEELLYGMAQLSGDLRPMSIMELRRSSARGLHAIHQQVSLLDSRMQMMDARLCEALSAVGDGVESDPLMFQFHLSGQFNELLDSLSYHMFSFGQHDYRIEDGLSHVLMQLIQSCKEMELETEAREQQALKQFLGELFEHTVRPLRFLEPGGTLLWKPTVGSQIHKRVSFVKAMMSAASAAMPICRQHAACVVEQASMFFWRLIVADESQFRSESGVAQEFFEYIRTYLPPTAQWSTPLQCPLILYPNLEARPIWGLSDLPEGSAALRLAVALRAGAEEIREDLQSGILSTQGLAMIRDPAWTGLHHDGGWKAFTVYRTAGLFGRMKVPRELDPMHCRIAHRTCRLLREAGVPPGMTQKLPSLQGSQEVIDFLSADPGVVVNFHTASVNTRLTVQICLSGCNDGETGGSYIQVGTERHYYRFGDPVVFDDSFLHSVYIDPKSNGPRWVLSVQLMHPRIDTREKFVKHFADHEPPVFDMRNDDPAGPPPLAFLDSQELRRTRGVVPAGQSSFVLRLDASVLLYSALWGPTE</sequence>
<feature type="domain" description="EF-hand" evidence="4">
    <location>
        <begin position="1"/>
        <end position="28"/>
    </location>
</feature>
<comment type="similarity">
    <text evidence="1">Belongs to the aspartyl/asparaginyl beta-hydroxylase family.</text>
</comment>
<name>A0A813K6R2_POLGL</name>
<dbReference type="PROSITE" id="PS50222">
    <property type="entry name" value="EF_HAND_2"/>
    <property type="match status" value="1"/>
</dbReference>
<dbReference type="PANTHER" id="PTHR46332">
    <property type="entry name" value="ASPARTATE BETA-HYDROXYLASE DOMAIN-CONTAINING PROTEIN 2"/>
    <property type="match status" value="1"/>
</dbReference>
<dbReference type="GO" id="GO:0051213">
    <property type="term" value="F:dioxygenase activity"/>
    <property type="evidence" value="ECO:0007669"/>
    <property type="project" value="UniProtKB-KW"/>
</dbReference>
<keyword evidence="2" id="KW-0223">Dioxygenase</keyword>
<dbReference type="PANTHER" id="PTHR46332:SF5">
    <property type="entry name" value="ASPARTATE BETA-HYDROXYLASE DOMAIN CONTAINING 2"/>
    <property type="match status" value="1"/>
</dbReference>
<evidence type="ECO:0000256" key="1">
    <source>
        <dbReference type="ARBA" id="ARBA00007730"/>
    </source>
</evidence>
<organism evidence="5 6">
    <name type="scientific">Polarella glacialis</name>
    <name type="common">Dinoflagellate</name>
    <dbReference type="NCBI Taxonomy" id="89957"/>
    <lineage>
        <taxon>Eukaryota</taxon>
        <taxon>Sar</taxon>
        <taxon>Alveolata</taxon>
        <taxon>Dinophyceae</taxon>
        <taxon>Suessiales</taxon>
        <taxon>Suessiaceae</taxon>
        <taxon>Polarella</taxon>
    </lineage>
</organism>
<gene>
    <name evidence="5" type="ORF">PGLA2088_LOCUS27989</name>
</gene>
<dbReference type="InterPro" id="IPR007803">
    <property type="entry name" value="Asp/Arg/Pro-Hydrxlase"/>
</dbReference>
<protein>
    <recommendedName>
        <fullName evidence="4">EF-hand domain-containing protein</fullName>
    </recommendedName>
</protein>
<dbReference type="Proteomes" id="UP000626109">
    <property type="component" value="Unassembled WGS sequence"/>
</dbReference>
<evidence type="ECO:0000256" key="2">
    <source>
        <dbReference type="ARBA" id="ARBA00022964"/>
    </source>
</evidence>
<evidence type="ECO:0000256" key="3">
    <source>
        <dbReference type="ARBA" id="ARBA00023002"/>
    </source>
</evidence>
<dbReference type="Pfam" id="PF05118">
    <property type="entry name" value="Asp_Arg_Hydrox"/>
    <property type="match status" value="1"/>
</dbReference>
<dbReference type="InterPro" id="IPR002048">
    <property type="entry name" value="EF_hand_dom"/>
</dbReference>
<keyword evidence="3" id="KW-0560">Oxidoreductase</keyword>
<dbReference type="InterPro" id="IPR051821">
    <property type="entry name" value="Asp/Asn_beta-hydroxylase"/>
</dbReference>
<accession>A0A813K6R2</accession>
<evidence type="ECO:0000313" key="5">
    <source>
        <dbReference type="EMBL" id="CAE8692661.1"/>
    </source>
</evidence>
<proteinExistence type="inferred from homology"/>
<reference evidence="5" key="1">
    <citation type="submission" date="2021-02" db="EMBL/GenBank/DDBJ databases">
        <authorList>
            <person name="Dougan E. K."/>
            <person name="Rhodes N."/>
            <person name="Thang M."/>
            <person name="Chan C."/>
        </authorList>
    </citation>
    <scope>NUCLEOTIDE SEQUENCE</scope>
</reference>
<feature type="non-terminal residue" evidence="5">
    <location>
        <position position="543"/>
    </location>
</feature>